<comment type="caution">
    <text evidence="1">The sequence shown here is derived from an EMBL/GenBank/DDBJ whole genome shotgun (WGS) entry which is preliminary data.</text>
</comment>
<gene>
    <name evidence="1" type="ORF">S12H4_30963</name>
</gene>
<name>X1SM60_9ZZZZ</name>
<dbReference type="AlphaFoldDB" id="X1SM60"/>
<sequence>MSKLIEKLNRVSQAKPQLMGFKAAQAVSPKPKMLLVASLVQADVSGVADYVAGADAGLLPIPKLSSGA</sequence>
<accession>X1SM60</accession>
<protein>
    <submittedName>
        <fullName evidence="1">Uncharacterized protein</fullName>
    </submittedName>
</protein>
<reference evidence="1" key="1">
    <citation type="journal article" date="2014" name="Front. Microbiol.">
        <title>High frequency of phylogenetically diverse reductive dehalogenase-homologous genes in deep subseafloor sedimentary metagenomes.</title>
        <authorList>
            <person name="Kawai M."/>
            <person name="Futagami T."/>
            <person name="Toyoda A."/>
            <person name="Takaki Y."/>
            <person name="Nishi S."/>
            <person name="Hori S."/>
            <person name="Arai W."/>
            <person name="Tsubouchi T."/>
            <person name="Morono Y."/>
            <person name="Uchiyama I."/>
            <person name="Ito T."/>
            <person name="Fujiyama A."/>
            <person name="Inagaki F."/>
            <person name="Takami H."/>
        </authorList>
    </citation>
    <scope>NUCLEOTIDE SEQUENCE</scope>
    <source>
        <strain evidence="1">Expedition CK06-06</strain>
    </source>
</reference>
<proteinExistence type="predicted"/>
<dbReference type="EMBL" id="BARW01018031">
    <property type="protein sequence ID" value="GAI94152.1"/>
    <property type="molecule type" value="Genomic_DNA"/>
</dbReference>
<organism evidence="1">
    <name type="scientific">marine sediment metagenome</name>
    <dbReference type="NCBI Taxonomy" id="412755"/>
    <lineage>
        <taxon>unclassified sequences</taxon>
        <taxon>metagenomes</taxon>
        <taxon>ecological metagenomes</taxon>
    </lineage>
</organism>
<evidence type="ECO:0000313" key="1">
    <source>
        <dbReference type="EMBL" id="GAI94152.1"/>
    </source>
</evidence>